<dbReference type="Pfam" id="PF09184">
    <property type="entry name" value="PPP4R2"/>
    <property type="match status" value="1"/>
</dbReference>
<dbReference type="GO" id="GO:0005634">
    <property type="term" value="C:nucleus"/>
    <property type="evidence" value="ECO:0007669"/>
    <property type="project" value="TreeGrafter"/>
</dbReference>
<dbReference type="InterPro" id="IPR036259">
    <property type="entry name" value="MFS_trans_sf"/>
</dbReference>
<dbReference type="GO" id="GO:0030289">
    <property type="term" value="C:protein phosphatase 4 complex"/>
    <property type="evidence" value="ECO:0007669"/>
    <property type="project" value="InterPro"/>
</dbReference>
<dbReference type="GO" id="GO:0019888">
    <property type="term" value="F:protein phosphatase regulator activity"/>
    <property type="evidence" value="ECO:0007669"/>
    <property type="project" value="InterPro"/>
</dbReference>
<dbReference type="PANTHER" id="PTHR16487:SF0">
    <property type="entry name" value="PROTEIN PHOSPHATASE 4 REGULATORY SUBUNIT 2-RELATED"/>
    <property type="match status" value="1"/>
</dbReference>
<sequence>FAQSATSDVPPDLEHYLVNLSRSGITNAPWHLVKPLIRVKLESAIESFLSDSSMASIDDYYPRPNMETFQLSVYRQTVLSTLDQFTNAPFTIQRVCELALSPNKHYRRVDKYLRGLLKCLSVVSCIDPAGQKIVFDQDEEDMIVSNSSDSTAAAAAGAASASTHAGAEAAAASVSSAATADHMANDSLSGDDDLEEASGSGSCSGSGSEVGAPLSGAAFDQAPATAAEIDDESDDIESDGGSSSGCGAGDCTASSDAAIADYKTGAVSVAEAAEETAKVAAACESEADTATTSNNTPPVSKVVAADSVADAIKTTAATEESTNDNIEAGAAIPTKPSDEKSVDEKVNETVADIDDEVPLVGAFTSSIGGRFVYSWGLVICSVCSILFGALEYCPPGIVFAVMCLLTRGVSAIGTSMFVVSSFSIATRLFPNRLSTVFGLLETAGGLGFMVGPVIGGALFQLGGFKLPFVSLGGFLLLVVLLSLFGLAWVLTGYSGLFGLATLICLIGPVRQNRGFMRRETRGVSFLVNEEGEDGRSPAIVGPSTIQHLMPSVAL</sequence>
<keyword evidence="3" id="KW-0472">Membrane</keyword>
<evidence type="ECO:0000256" key="2">
    <source>
        <dbReference type="SAM" id="MobiDB-lite"/>
    </source>
</evidence>
<evidence type="ECO:0000313" key="4">
    <source>
        <dbReference type="Proteomes" id="UP000095280"/>
    </source>
</evidence>
<dbReference type="InterPro" id="IPR015267">
    <property type="entry name" value="PPP4R2"/>
</dbReference>
<feature type="compositionally biased region" description="Acidic residues" evidence="2">
    <location>
        <begin position="228"/>
        <end position="238"/>
    </location>
</feature>
<feature type="transmembrane region" description="Helical" evidence="3">
    <location>
        <begin position="372"/>
        <end position="390"/>
    </location>
</feature>
<evidence type="ECO:0000256" key="1">
    <source>
        <dbReference type="ARBA" id="ARBA00009207"/>
    </source>
</evidence>
<accession>A0A1I8GMG9</accession>
<dbReference type="AlphaFoldDB" id="A0A1I8GMG9"/>
<feature type="transmembrane region" description="Helical" evidence="3">
    <location>
        <begin position="436"/>
        <end position="459"/>
    </location>
</feature>
<feature type="compositionally biased region" description="Low complexity" evidence="2">
    <location>
        <begin position="198"/>
        <end position="207"/>
    </location>
</feature>
<dbReference type="PANTHER" id="PTHR16487">
    <property type="entry name" value="PPP4R2-RELATED PROTEIN"/>
    <property type="match status" value="1"/>
</dbReference>
<dbReference type="GO" id="GO:0022857">
    <property type="term" value="F:transmembrane transporter activity"/>
    <property type="evidence" value="ECO:0007669"/>
    <property type="project" value="InterPro"/>
</dbReference>
<feature type="region of interest" description="Disordered" evidence="2">
    <location>
        <begin position="182"/>
        <end position="247"/>
    </location>
</feature>
<feature type="region of interest" description="Disordered" evidence="2">
    <location>
        <begin position="318"/>
        <end position="342"/>
    </location>
</feature>
<feature type="transmembrane region" description="Helical" evidence="3">
    <location>
        <begin position="397"/>
        <end position="424"/>
    </location>
</feature>
<evidence type="ECO:0000256" key="3">
    <source>
        <dbReference type="SAM" id="Phobius"/>
    </source>
</evidence>
<comment type="similarity">
    <text evidence="1">Belongs to the PPP4R2 family.</text>
</comment>
<keyword evidence="3" id="KW-1133">Transmembrane helix</keyword>
<feature type="transmembrane region" description="Helical" evidence="3">
    <location>
        <begin position="466"/>
        <end position="484"/>
    </location>
</feature>
<organism evidence="4 5">
    <name type="scientific">Macrostomum lignano</name>
    <dbReference type="NCBI Taxonomy" id="282301"/>
    <lineage>
        <taxon>Eukaryota</taxon>
        <taxon>Metazoa</taxon>
        <taxon>Spiralia</taxon>
        <taxon>Lophotrochozoa</taxon>
        <taxon>Platyhelminthes</taxon>
        <taxon>Rhabditophora</taxon>
        <taxon>Macrostomorpha</taxon>
        <taxon>Macrostomida</taxon>
        <taxon>Macrostomidae</taxon>
        <taxon>Macrostomum</taxon>
    </lineage>
</organism>
<dbReference type="Proteomes" id="UP000095280">
    <property type="component" value="Unplaced"/>
</dbReference>
<dbReference type="Gene3D" id="1.20.1250.20">
    <property type="entry name" value="MFS general substrate transporter like domains"/>
    <property type="match status" value="1"/>
</dbReference>
<evidence type="ECO:0000313" key="5">
    <source>
        <dbReference type="WBParaSite" id="maker-uti_cns_0002362-snap-gene-0.6-mRNA-1"/>
    </source>
</evidence>
<keyword evidence="3" id="KW-0812">Transmembrane</keyword>
<feature type="transmembrane region" description="Helical" evidence="3">
    <location>
        <begin position="490"/>
        <end position="509"/>
    </location>
</feature>
<dbReference type="InterPro" id="IPR011701">
    <property type="entry name" value="MFS"/>
</dbReference>
<protein>
    <submittedName>
        <fullName evidence="5">MFS domain-containing protein</fullName>
    </submittedName>
</protein>
<name>A0A1I8GMG9_9PLAT</name>
<keyword evidence="4" id="KW-1185">Reference proteome</keyword>
<dbReference type="SUPFAM" id="SSF103473">
    <property type="entry name" value="MFS general substrate transporter"/>
    <property type="match status" value="1"/>
</dbReference>
<proteinExistence type="inferred from homology"/>
<dbReference type="WBParaSite" id="maker-uti_cns_0002362-snap-gene-0.6-mRNA-1">
    <property type="protein sequence ID" value="maker-uti_cns_0002362-snap-gene-0.6-mRNA-1"/>
    <property type="gene ID" value="maker-uti_cns_0002362-snap-gene-0.6"/>
</dbReference>
<dbReference type="GO" id="GO:0005737">
    <property type="term" value="C:cytoplasm"/>
    <property type="evidence" value="ECO:0007669"/>
    <property type="project" value="TreeGrafter"/>
</dbReference>
<dbReference type="Pfam" id="PF07690">
    <property type="entry name" value="MFS_1"/>
    <property type="match status" value="1"/>
</dbReference>
<reference evidence="5" key="1">
    <citation type="submission" date="2016-11" db="UniProtKB">
        <authorList>
            <consortium name="WormBaseParasite"/>
        </authorList>
    </citation>
    <scope>IDENTIFICATION</scope>
</reference>